<organism evidence="6">
    <name type="scientific">Tanacetum cinerariifolium</name>
    <name type="common">Dalmatian daisy</name>
    <name type="synonym">Chrysanthemum cinerariifolium</name>
    <dbReference type="NCBI Taxonomy" id="118510"/>
    <lineage>
        <taxon>Eukaryota</taxon>
        <taxon>Viridiplantae</taxon>
        <taxon>Streptophyta</taxon>
        <taxon>Embryophyta</taxon>
        <taxon>Tracheophyta</taxon>
        <taxon>Spermatophyta</taxon>
        <taxon>Magnoliopsida</taxon>
        <taxon>eudicotyledons</taxon>
        <taxon>Gunneridae</taxon>
        <taxon>Pentapetalae</taxon>
        <taxon>asterids</taxon>
        <taxon>campanulids</taxon>
        <taxon>Asterales</taxon>
        <taxon>Asteraceae</taxon>
        <taxon>Asteroideae</taxon>
        <taxon>Anthemideae</taxon>
        <taxon>Anthemidinae</taxon>
        <taxon>Tanacetum</taxon>
    </lineage>
</organism>
<dbReference type="SUPFAM" id="SSF56672">
    <property type="entry name" value="DNA/RNA polymerases"/>
    <property type="match status" value="1"/>
</dbReference>
<sequence length="1590" mass="183100">MADNRTMAQMLQAPIEGYKDEIVVPQINANNFELKQTLINLVQSNQFTGEARIWLDKEPPRSILTWEDLVSKFINQFFPPSKTTYLRNEIINFLQKPNETTFNEAWERFKDLLRQLDTFYNALNPNDQDALDSAAGGNFLDKIPRECLLIIEIKSKVRYSRSRTTDSRANTNARLSSSLPSNSFDLQQIAASLEDKLDIRMNRFEKSLNDMKNSFVTPTAPIKAVEEASKALSQLELLKERISQEDVNQKFLRSLPSEWNMHVVVWRNKPDLDSMSMDVLYNNLKNTGRKLNLNGNETVAFDKTNVECYNFHKRCHFVRECRAPRAQDNRNIESTRRSMPVETKLWCLVMDLESLNKLIDSQIVDNCKKVLGYNAVPPLHTGLFMPPKPDLSYIGLDEFTSEPAVETLNAKTSKDVTKVVKKDNGALIIEDWKSDDEDQSVPQPKIEKKIVKPSVSKAEFVKPKQQSQNARKTVKNVEKSRQEAVSTACYVQNRVLVVKPYNKTPYALFHGRTPMLSFMRPSGCPVTILNTIDHLGKFDGKADEGFFVRYSLNSKAFRVFNSRTKIVEKTLHIRFSENTPNNVNSGLNWLFDIDALTKTMNYQPVTVDPPFPQELKSSQEAGFKPSNDVGKKVNEVPRQENKCKDKEENDSVNSTNRVIPVRSTINAASNEVNAIGRKLSIELLDVPDMPELEDISIFKDSNEDVFSVEADLSNLEYTFQVSPIPTIRIHKDHPLEQVIGDLHSAPQTKRMSKNLEEHGLIEAMQEELLQFKLQEVWTLVDLPYGKRAIGSKWVFRNKLDERGSVIRNKDFVVYQMDVKSVFLYEKIEEEVYVCQPPGFEDHDFPDKVYKVEKAIYILHQAPRAWYETLSTYLLDNGFQRGKIDKTLFIRRHKGNILLVQVYVDDIIFSSTKKELCISFEKLMHDKFQMSSIRELTFFLGLQIKQKKKGIFISQDTYVAEILKRFRFSKLNTASIPIETQKPLLKDEDREEVDVHIYILMIGSLMYLISLRPDIMFVVCACARYQINPKVSNLYTLKKIFRYLKGQTKLGFWYLKDSPFDLMAYTDSDYVGASLDRKSTTGGCQFFRCRLISWQCKNQTVVANSTIEAEYVAASSCCGQVYSNIFDKQLDGLPTHKEMYDVSFHTKKVFANMKRIAKRFPGGCDSLVRATTTASSLEAEQDSGDGPRCQDIMRDTSAHTRLKHIALMKIYTTLQKKVLDLKDELTRTKTSQQTKIDGLERRVKKLEKKQMSRTHKPKRLYKVGLLARVESYDYEEMFDADKELQDEEVVVEQEVVVDKEPIIDTVQVSVAATTITIDDITLVKALEALKSSKLEIRGIVIKDHKEPRESRTTTIISSKKSQEKDKAKMIEEPEERLIGERARQEEEANIALIETLEDIQVKVDVDYQLAKRLQAEEQQELNEEKKAKLFTELLEKRRKFFAAKRAEEKRNRPPTKAQQRIIMSIYLKNMDGWKIKSLKIKSFTEIQELFDKAMKRINTFVDFRTELVEESSKKVEAEITQEESSKRAGDEMEQETAKKQKIVDDKETTNLKQLVKIIPQEDISIDVIPLAVETPILTGRYTKNGRRAVTK</sequence>
<dbReference type="EMBL" id="BKCJ010002691">
    <property type="protein sequence ID" value="GEU50278.1"/>
    <property type="molecule type" value="Genomic_DNA"/>
</dbReference>
<evidence type="ECO:0000259" key="4">
    <source>
        <dbReference type="Pfam" id="PF07727"/>
    </source>
</evidence>
<dbReference type="CDD" id="cd09272">
    <property type="entry name" value="RNase_HI_RT_Ty1"/>
    <property type="match status" value="1"/>
</dbReference>
<comment type="caution">
    <text evidence="6">The sequence shown here is derived from an EMBL/GenBank/DDBJ whole genome shotgun (WGS) entry which is preliminary data.</text>
</comment>
<feature type="coiled-coil region" evidence="1">
    <location>
        <begin position="1221"/>
        <end position="1248"/>
    </location>
</feature>
<evidence type="ECO:0008006" key="7">
    <source>
        <dbReference type="Google" id="ProtNLM"/>
    </source>
</evidence>
<dbReference type="PANTHER" id="PTHR11439:SF495">
    <property type="entry name" value="REVERSE TRANSCRIPTASE, RNA-DEPENDENT DNA POLYMERASE-RELATED"/>
    <property type="match status" value="1"/>
</dbReference>
<evidence type="ECO:0000256" key="1">
    <source>
        <dbReference type="SAM" id="Coils"/>
    </source>
</evidence>
<evidence type="ECO:0000259" key="5">
    <source>
        <dbReference type="Pfam" id="PF25597"/>
    </source>
</evidence>
<evidence type="ECO:0000256" key="2">
    <source>
        <dbReference type="SAM" id="MobiDB-lite"/>
    </source>
</evidence>
<dbReference type="Pfam" id="PF25597">
    <property type="entry name" value="SH3_retrovirus"/>
    <property type="match status" value="1"/>
</dbReference>
<feature type="domain" description="Retroviral polymerase SH3-like" evidence="5">
    <location>
        <begin position="524"/>
        <end position="582"/>
    </location>
</feature>
<dbReference type="Pfam" id="PF03732">
    <property type="entry name" value="Retrotrans_gag"/>
    <property type="match status" value="1"/>
</dbReference>
<dbReference type="PANTHER" id="PTHR11439">
    <property type="entry name" value="GAG-POL-RELATED RETROTRANSPOSON"/>
    <property type="match status" value="1"/>
</dbReference>
<reference evidence="6" key="1">
    <citation type="journal article" date="2019" name="Sci. Rep.">
        <title>Draft genome of Tanacetum cinerariifolium, the natural source of mosquito coil.</title>
        <authorList>
            <person name="Yamashiro T."/>
            <person name="Shiraishi A."/>
            <person name="Satake H."/>
            <person name="Nakayama K."/>
        </authorList>
    </citation>
    <scope>NUCLEOTIDE SEQUENCE</scope>
</reference>
<protein>
    <recommendedName>
        <fullName evidence="7">Reverse transcriptase Ty1/copia-type domain-containing protein</fullName>
    </recommendedName>
</protein>
<dbReference type="InterPro" id="IPR057670">
    <property type="entry name" value="SH3_retrovirus"/>
</dbReference>
<feature type="region of interest" description="Disordered" evidence="2">
    <location>
        <begin position="614"/>
        <end position="654"/>
    </location>
</feature>
<accession>A0A6L2KLG9</accession>
<dbReference type="Pfam" id="PF07727">
    <property type="entry name" value="RVT_2"/>
    <property type="match status" value="1"/>
</dbReference>
<feature type="domain" description="Reverse transcriptase Ty1/copia-type" evidence="4">
    <location>
        <begin position="808"/>
        <end position="978"/>
    </location>
</feature>
<evidence type="ECO:0000259" key="3">
    <source>
        <dbReference type="Pfam" id="PF03732"/>
    </source>
</evidence>
<feature type="compositionally biased region" description="Basic and acidic residues" evidence="2">
    <location>
        <begin position="629"/>
        <end position="649"/>
    </location>
</feature>
<dbReference type="InterPro" id="IPR013103">
    <property type="entry name" value="RVT_2"/>
</dbReference>
<proteinExistence type="predicted"/>
<name>A0A6L2KLG9_TANCI</name>
<feature type="region of interest" description="Disordered" evidence="2">
    <location>
        <begin position="1517"/>
        <end position="1540"/>
    </location>
</feature>
<gene>
    <name evidence="6" type="ORF">Tci_022256</name>
</gene>
<evidence type="ECO:0000313" key="6">
    <source>
        <dbReference type="EMBL" id="GEU50278.1"/>
    </source>
</evidence>
<dbReference type="InterPro" id="IPR005162">
    <property type="entry name" value="Retrotrans_gag_dom"/>
</dbReference>
<feature type="domain" description="Retrotransposon gag" evidence="3">
    <location>
        <begin position="45"/>
        <end position="118"/>
    </location>
</feature>
<dbReference type="InterPro" id="IPR043502">
    <property type="entry name" value="DNA/RNA_pol_sf"/>
</dbReference>
<keyword evidence="1" id="KW-0175">Coiled coil</keyword>